<keyword evidence="3 6" id="KW-0812">Transmembrane</keyword>
<feature type="transmembrane region" description="Helical" evidence="6">
    <location>
        <begin position="30"/>
        <end position="51"/>
    </location>
</feature>
<feature type="transmembrane region" description="Helical" evidence="6">
    <location>
        <begin position="206"/>
        <end position="227"/>
    </location>
</feature>
<evidence type="ECO:0000256" key="1">
    <source>
        <dbReference type="ARBA" id="ARBA00004141"/>
    </source>
</evidence>
<feature type="transmembrane region" description="Helical" evidence="6">
    <location>
        <begin position="113"/>
        <end position="133"/>
    </location>
</feature>
<gene>
    <name evidence="7" type="ORF">CDV36_006999</name>
</gene>
<evidence type="ECO:0000313" key="7">
    <source>
        <dbReference type="EMBL" id="RMJ13315.1"/>
    </source>
</evidence>
<dbReference type="PANTHER" id="PTHR28286">
    <property type="match status" value="1"/>
</dbReference>
<organism evidence="7 8">
    <name type="scientific">Fusarium kuroshium</name>
    <dbReference type="NCBI Taxonomy" id="2010991"/>
    <lineage>
        <taxon>Eukaryota</taxon>
        <taxon>Fungi</taxon>
        <taxon>Dikarya</taxon>
        <taxon>Ascomycota</taxon>
        <taxon>Pezizomycotina</taxon>
        <taxon>Sordariomycetes</taxon>
        <taxon>Hypocreomycetidae</taxon>
        <taxon>Hypocreales</taxon>
        <taxon>Nectriaceae</taxon>
        <taxon>Fusarium</taxon>
        <taxon>Fusarium solani species complex</taxon>
    </lineage>
</organism>
<evidence type="ECO:0000256" key="6">
    <source>
        <dbReference type="SAM" id="Phobius"/>
    </source>
</evidence>
<accession>A0A3M2S861</accession>
<dbReference type="Gene3D" id="1.20.1070.10">
    <property type="entry name" value="Rhodopsin 7-helix transmembrane proteins"/>
    <property type="match status" value="1"/>
</dbReference>
<dbReference type="SMART" id="SM01021">
    <property type="entry name" value="Bac_rhodopsin"/>
    <property type="match status" value="1"/>
</dbReference>
<dbReference type="Pfam" id="PF01036">
    <property type="entry name" value="Bac_rhodopsin"/>
    <property type="match status" value="1"/>
</dbReference>
<dbReference type="AlphaFoldDB" id="A0A3M2S861"/>
<dbReference type="InterPro" id="IPR001425">
    <property type="entry name" value="Arc/bac/fun_rhodopsins"/>
</dbReference>
<protein>
    <submittedName>
        <fullName evidence="7">Uncharacterized protein</fullName>
    </submittedName>
</protein>
<keyword evidence="5 6" id="KW-0472">Membrane</keyword>
<sequence length="261" mass="29487">MDILPILNEVFAINPNREENRALFKHGINWLWAVTGIHIVTFLTILALCFFIPSNKRVFNYLFTVAVLVGSVSYYGQAATTTLFFARYANWLVTFPSLALALGLASGVSWTTIACNMAISWLWILPYLTAALTLTSYKWGFFAFGTVSYIILAMSTLNESAEEAERRGIGRDYKLLSRYVNFLWFLYPIAFGISDGGHVVSRTVGSIIFGVLDVLLLPIFAVLFIYLSNEWDWHRLDLDFSAYRRYSDPDMEAALGYGGSR</sequence>
<feature type="transmembrane region" description="Helical" evidence="6">
    <location>
        <begin position="179"/>
        <end position="200"/>
    </location>
</feature>
<comment type="caution">
    <text evidence="7">The sequence shown here is derived from an EMBL/GenBank/DDBJ whole genome shotgun (WGS) entry which is preliminary data.</text>
</comment>
<dbReference type="OrthoDB" id="536545at2759"/>
<evidence type="ECO:0000313" key="8">
    <source>
        <dbReference type="Proteomes" id="UP000277212"/>
    </source>
</evidence>
<reference evidence="7 8" key="1">
    <citation type="submission" date="2017-06" db="EMBL/GenBank/DDBJ databases">
        <title>Comparative genomic analysis of Ambrosia Fusariam Clade fungi.</title>
        <authorList>
            <person name="Stajich J.E."/>
            <person name="Carrillo J."/>
            <person name="Kijimoto T."/>
            <person name="Eskalen A."/>
            <person name="O'Donnell K."/>
            <person name="Kasson M."/>
        </authorList>
    </citation>
    <scope>NUCLEOTIDE SEQUENCE [LARGE SCALE GENOMIC DNA]</scope>
    <source>
        <strain evidence="7">UCR3666</strain>
    </source>
</reference>
<feature type="transmembrane region" description="Helical" evidence="6">
    <location>
        <begin position="139"/>
        <end position="158"/>
    </location>
</feature>
<evidence type="ECO:0000256" key="3">
    <source>
        <dbReference type="ARBA" id="ARBA00022692"/>
    </source>
</evidence>
<keyword evidence="4 6" id="KW-1133">Transmembrane helix</keyword>
<proteinExistence type="inferred from homology"/>
<name>A0A3M2S861_9HYPO</name>
<evidence type="ECO:0000256" key="2">
    <source>
        <dbReference type="ARBA" id="ARBA00008130"/>
    </source>
</evidence>
<dbReference type="Proteomes" id="UP000277212">
    <property type="component" value="Unassembled WGS sequence"/>
</dbReference>
<feature type="transmembrane region" description="Helical" evidence="6">
    <location>
        <begin position="58"/>
        <end position="76"/>
    </location>
</feature>
<comment type="subcellular location">
    <subcellularLocation>
        <location evidence="1">Membrane</location>
        <topology evidence="1">Multi-pass membrane protein</topology>
    </subcellularLocation>
</comment>
<keyword evidence="8" id="KW-1185">Reference proteome</keyword>
<evidence type="ECO:0000256" key="4">
    <source>
        <dbReference type="ARBA" id="ARBA00022989"/>
    </source>
</evidence>
<feature type="transmembrane region" description="Helical" evidence="6">
    <location>
        <begin position="88"/>
        <end position="106"/>
    </location>
</feature>
<dbReference type="PRINTS" id="PR00251">
    <property type="entry name" value="BACTRLOPSIN"/>
</dbReference>
<dbReference type="PANTHER" id="PTHR28286:SF1">
    <property type="entry name" value="30 KDA HEAT SHOCK PROTEIN-RELATED"/>
    <property type="match status" value="1"/>
</dbReference>
<dbReference type="EMBL" id="NKUJ01000111">
    <property type="protein sequence ID" value="RMJ13315.1"/>
    <property type="molecule type" value="Genomic_DNA"/>
</dbReference>
<dbReference type="SUPFAM" id="SSF81321">
    <property type="entry name" value="Family A G protein-coupled receptor-like"/>
    <property type="match status" value="1"/>
</dbReference>
<dbReference type="GO" id="GO:0005783">
    <property type="term" value="C:endoplasmic reticulum"/>
    <property type="evidence" value="ECO:0007669"/>
    <property type="project" value="TreeGrafter"/>
</dbReference>
<dbReference type="GO" id="GO:0005886">
    <property type="term" value="C:plasma membrane"/>
    <property type="evidence" value="ECO:0007669"/>
    <property type="project" value="TreeGrafter"/>
</dbReference>
<evidence type="ECO:0000256" key="5">
    <source>
        <dbReference type="ARBA" id="ARBA00023136"/>
    </source>
</evidence>
<comment type="similarity">
    <text evidence="2">Belongs to the archaeal/bacterial/fungal opsin family.</text>
</comment>